<comment type="catalytic activity">
    <reaction evidence="1">
        <text>a 4-O-methyl-thymidine in DNA + L-cysteinyl-[protein] = a thymidine in DNA + S-methyl-L-cysteinyl-[protein]</text>
        <dbReference type="Rhea" id="RHEA:53428"/>
        <dbReference type="Rhea" id="RHEA-COMP:10131"/>
        <dbReference type="Rhea" id="RHEA-COMP:10132"/>
        <dbReference type="Rhea" id="RHEA-COMP:13555"/>
        <dbReference type="Rhea" id="RHEA-COMP:13556"/>
        <dbReference type="ChEBI" id="CHEBI:29950"/>
        <dbReference type="ChEBI" id="CHEBI:82612"/>
        <dbReference type="ChEBI" id="CHEBI:137386"/>
        <dbReference type="ChEBI" id="CHEBI:137387"/>
        <dbReference type="EC" id="2.1.1.63"/>
    </reaction>
</comment>
<feature type="compositionally biased region" description="Polar residues" evidence="20">
    <location>
        <begin position="405"/>
        <end position="414"/>
    </location>
</feature>
<keyword evidence="15" id="KW-0234">DNA repair</keyword>
<keyword evidence="12" id="KW-0227">DNA damage</keyword>
<dbReference type="SUPFAM" id="SSF46767">
    <property type="entry name" value="Methylated DNA-protein cysteine methyltransferase, C-terminal domain"/>
    <property type="match status" value="1"/>
</dbReference>
<comment type="catalytic activity">
    <reaction evidence="19">
        <text>a 6-O-methyl-2'-deoxyguanosine in DNA + L-cysteinyl-[protein] = S-methyl-L-cysteinyl-[protein] + a 2'-deoxyguanosine in DNA</text>
        <dbReference type="Rhea" id="RHEA:24000"/>
        <dbReference type="Rhea" id="RHEA-COMP:10131"/>
        <dbReference type="Rhea" id="RHEA-COMP:10132"/>
        <dbReference type="Rhea" id="RHEA-COMP:11367"/>
        <dbReference type="Rhea" id="RHEA-COMP:11368"/>
        <dbReference type="ChEBI" id="CHEBI:29950"/>
        <dbReference type="ChEBI" id="CHEBI:82612"/>
        <dbReference type="ChEBI" id="CHEBI:85445"/>
        <dbReference type="ChEBI" id="CHEBI:85448"/>
        <dbReference type="EC" id="2.1.1.63"/>
    </reaction>
</comment>
<comment type="subcellular location">
    <subcellularLocation>
        <location evidence="4">Nucleus</location>
    </subcellularLocation>
</comment>
<organism evidence="23 24">
    <name type="scientific">Sus scrofa</name>
    <name type="common">Pig</name>
    <dbReference type="NCBI Taxonomy" id="9823"/>
    <lineage>
        <taxon>Eukaryota</taxon>
        <taxon>Metazoa</taxon>
        <taxon>Chordata</taxon>
        <taxon>Craniata</taxon>
        <taxon>Vertebrata</taxon>
        <taxon>Euteleostomi</taxon>
        <taxon>Mammalia</taxon>
        <taxon>Eutheria</taxon>
        <taxon>Laurasiatheria</taxon>
        <taxon>Artiodactyla</taxon>
        <taxon>Suina</taxon>
        <taxon>Suidae</taxon>
        <taxon>Sus</taxon>
    </lineage>
</organism>
<dbReference type="Pfam" id="PF02870">
    <property type="entry name" value="Methyltransf_1N"/>
    <property type="match status" value="1"/>
</dbReference>
<dbReference type="InterPro" id="IPR036388">
    <property type="entry name" value="WH-like_DNA-bd_sf"/>
</dbReference>
<dbReference type="PROSITE" id="PS00374">
    <property type="entry name" value="MGMT"/>
    <property type="match status" value="1"/>
</dbReference>
<dbReference type="InterPro" id="IPR001497">
    <property type="entry name" value="MethylDNA_cys_MeTrfase_AS"/>
</dbReference>
<reference evidence="23" key="1">
    <citation type="submission" date="2025-08" db="UniProtKB">
        <authorList>
            <consortium name="Ensembl"/>
        </authorList>
    </citation>
    <scope>IDENTIFICATION</scope>
</reference>
<comment type="function">
    <text evidence="3">Involved in the cellular defense against the biological effects of O6-methylguanine (O6-MeG) and O4-methylthymine (O4-MeT) in DNA. Repairs the methylated nucleobase in DNA by stoichiometrically transferring the methyl group to a cysteine residue in the enzyme. This is a suicide reaction: the enzyme is irreversibly inactivated.</text>
</comment>
<evidence type="ECO:0000256" key="20">
    <source>
        <dbReference type="SAM" id="MobiDB-lite"/>
    </source>
</evidence>
<dbReference type="GO" id="GO:0032259">
    <property type="term" value="P:methylation"/>
    <property type="evidence" value="ECO:0007669"/>
    <property type="project" value="UniProtKB-KW"/>
</dbReference>
<keyword evidence="14" id="KW-0238">DNA-binding</keyword>
<evidence type="ECO:0000313" key="23">
    <source>
        <dbReference type="Ensembl" id="ENSSSCP00015032226.1"/>
    </source>
</evidence>
<evidence type="ECO:0000256" key="4">
    <source>
        <dbReference type="ARBA" id="ARBA00004123"/>
    </source>
</evidence>
<dbReference type="Gene3D" id="3.30.160.70">
    <property type="entry name" value="Methylated DNA-protein cysteine methyltransferase domain"/>
    <property type="match status" value="1"/>
</dbReference>
<feature type="domain" description="Methylguanine DNA methyltransferase ribonuclease-like" evidence="22">
    <location>
        <begin position="212"/>
        <end position="288"/>
    </location>
</feature>
<evidence type="ECO:0000256" key="19">
    <source>
        <dbReference type="ARBA" id="ARBA00049348"/>
    </source>
</evidence>
<gene>
    <name evidence="23" type="primary">MGMT</name>
</gene>
<keyword evidence="11" id="KW-0479">Metal-binding</keyword>
<evidence type="ECO:0000256" key="9">
    <source>
        <dbReference type="ARBA" id="ARBA00022603"/>
    </source>
</evidence>
<keyword evidence="16" id="KW-0539">Nucleus</keyword>
<dbReference type="FunFam" id="3.30.160.70:FF:000001">
    <property type="entry name" value="Methylated-DNA--protein-cysteine methyltransferase"/>
    <property type="match status" value="1"/>
</dbReference>
<evidence type="ECO:0000259" key="22">
    <source>
        <dbReference type="Pfam" id="PF02870"/>
    </source>
</evidence>
<dbReference type="Ensembl" id="ENSSSCT00015079778.1">
    <property type="protein sequence ID" value="ENSSSCP00015032226.1"/>
    <property type="gene ID" value="ENSSSCG00015059639.1"/>
</dbReference>
<dbReference type="PANTHER" id="PTHR46460">
    <property type="entry name" value="METHYLATED-DNA--PROTEIN-CYSTEINE METHYLTRANSFERASE"/>
    <property type="match status" value="1"/>
</dbReference>
<evidence type="ECO:0000256" key="2">
    <source>
        <dbReference type="ARBA" id="ARBA00001947"/>
    </source>
</evidence>
<evidence type="ECO:0000256" key="5">
    <source>
        <dbReference type="ARBA" id="ARBA00008711"/>
    </source>
</evidence>
<evidence type="ECO:0000256" key="1">
    <source>
        <dbReference type="ARBA" id="ARBA00001286"/>
    </source>
</evidence>
<evidence type="ECO:0000256" key="17">
    <source>
        <dbReference type="ARBA" id="ARBA00030795"/>
    </source>
</evidence>
<evidence type="ECO:0000256" key="10">
    <source>
        <dbReference type="ARBA" id="ARBA00022679"/>
    </source>
</evidence>
<sequence>MEKLPGSAFLRSPRSLWASVPEDARWCHARLRPGERSVSTFSSLPPRPHLNSASESHVDATFSPASPTLFLAPSLETCAPALCSKRGWPAGGPQAVLPSPGDPLPIQPRRRLSESSCVSALPAASSAPICAPLQARHLQSGFCFAVVLSLDAGFLFWKLSKAWCGTYPMESPTKDAGHRLLSMEHVPENSCVEALSPKVLGSMGKTCEMGRAVVDSPLGKIEISGCEQGLHEIRLCGRKTLDPDPAEAPAPPKQLAGPEEMMEPLGQCAAWLDAYFRKPAVLQELPVPALHHPLFQQESFTRQVLWKLLQAVKFGETVSYQQLAALVGSPRAARAVGGAMRSNPVPILVPCHRVVLSSGATGNYSGGMAVKEWLLAHEGRLAGKLACGGGSRPAGASRQALRGGSTRSQAAGQD</sequence>
<accession>A0A8D0PEI5</accession>
<evidence type="ECO:0000256" key="11">
    <source>
        <dbReference type="ARBA" id="ARBA00022723"/>
    </source>
</evidence>
<dbReference type="GO" id="GO:0003677">
    <property type="term" value="F:DNA binding"/>
    <property type="evidence" value="ECO:0007669"/>
    <property type="project" value="UniProtKB-KW"/>
</dbReference>
<dbReference type="GO" id="GO:0005634">
    <property type="term" value="C:nucleus"/>
    <property type="evidence" value="ECO:0007669"/>
    <property type="project" value="UniProtKB-SubCell"/>
</dbReference>
<evidence type="ECO:0000256" key="15">
    <source>
        <dbReference type="ARBA" id="ARBA00023204"/>
    </source>
</evidence>
<comment type="similarity">
    <text evidence="5">Belongs to the MGMT family.</text>
</comment>
<keyword evidence="13" id="KW-0862">Zinc</keyword>
<dbReference type="Gene3D" id="1.10.10.10">
    <property type="entry name" value="Winged helix-like DNA-binding domain superfamily/Winged helix DNA-binding domain"/>
    <property type="match status" value="1"/>
</dbReference>
<dbReference type="SUPFAM" id="SSF53155">
    <property type="entry name" value="Methylated DNA-protein cysteine methyltransferase domain"/>
    <property type="match status" value="1"/>
</dbReference>
<dbReference type="EC" id="2.1.1.63" evidence="6"/>
<evidence type="ECO:0000256" key="12">
    <source>
        <dbReference type="ARBA" id="ARBA00022763"/>
    </source>
</evidence>
<dbReference type="InterPro" id="IPR036631">
    <property type="entry name" value="MGMT_N_sf"/>
</dbReference>
<dbReference type="CDD" id="cd06445">
    <property type="entry name" value="ATase"/>
    <property type="match status" value="1"/>
</dbReference>
<dbReference type="InterPro" id="IPR008332">
    <property type="entry name" value="MethylG_MeTrfase_N"/>
</dbReference>
<keyword evidence="10" id="KW-0808">Transferase</keyword>
<keyword evidence="9" id="KW-0489">Methyltransferase</keyword>
<evidence type="ECO:0000256" key="8">
    <source>
        <dbReference type="ARBA" id="ARBA00022553"/>
    </source>
</evidence>
<comment type="cofactor">
    <cofactor evidence="2">
        <name>Zn(2+)</name>
        <dbReference type="ChEBI" id="CHEBI:29105"/>
    </cofactor>
</comment>
<proteinExistence type="inferred from homology"/>
<evidence type="ECO:0000256" key="6">
    <source>
        <dbReference type="ARBA" id="ARBA00011918"/>
    </source>
</evidence>
<keyword evidence="8" id="KW-0597">Phosphoprotein</keyword>
<evidence type="ECO:0000256" key="7">
    <source>
        <dbReference type="ARBA" id="ARBA00015377"/>
    </source>
</evidence>
<dbReference type="GO" id="GO:0046872">
    <property type="term" value="F:metal ion binding"/>
    <property type="evidence" value="ECO:0007669"/>
    <property type="project" value="UniProtKB-KW"/>
</dbReference>
<dbReference type="NCBIfam" id="TIGR00589">
    <property type="entry name" value="ogt"/>
    <property type="match status" value="1"/>
</dbReference>
<evidence type="ECO:0000313" key="24">
    <source>
        <dbReference type="Proteomes" id="UP000694726"/>
    </source>
</evidence>
<dbReference type="Pfam" id="PF01035">
    <property type="entry name" value="DNA_binding_1"/>
    <property type="match status" value="1"/>
</dbReference>
<dbReference type="GO" id="GO:0006281">
    <property type="term" value="P:DNA repair"/>
    <property type="evidence" value="ECO:0007669"/>
    <property type="project" value="UniProtKB-KW"/>
</dbReference>
<feature type="region of interest" description="Disordered" evidence="20">
    <location>
        <begin position="391"/>
        <end position="414"/>
    </location>
</feature>
<name>A0A8D0PEI5_PIG</name>
<feature type="domain" description="Methylated-DNA-[protein]-cysteine S-methyltransferase DNA binding" evidence="21">
    <location>
        <begin position="303"/>
        <end position="379"/>
    </location>
</feature>
<dbReference type="Proteomes" id="UP000694726">
    <property type="component" value="Unplaced"/>
</dbReference>
<dbReference type="PANTHER" id="PTHR46460:SF1">
    <property type="entry name" value="METHYLATED-DNA--PROTEIN-CYSTEINE METHYLTRANSFERASE"/>
    <property type="match status" value="1"/>
</dbReference>
<evidence type="ECO:0000259" key="21">
    <source>
        <dbReference type="Pfam" id="PF01035"/>
    </source>
</evidence>
<evidence type="ECO:0000256" key="14">
    <source>
        <dbReference type="ARBA" id="ARBA00023125"/>
    </source>
</evidence>
<protein>
    <recommendedName>
        <fullName evidence="7">Methylated-DNA--protein-cysteine methyltransferase</fullName>
        <ecNumber evidence="6">2.1.1.63</ecNumber>
    </recommendedName>
    <alternativeName>
        <fullName evidence="17">6-O-methylguanine-DNA methyltransferase</fullName>
    </alternativeName>
    <alternativeName>
        <fullName evidence="18">O-6-methylguanine-DNA-alkyltransferase</fullName>
    </alternativeName>
</protein>
<evidence type="ECO:0000256" key="18">
    <source>
        <dbReference type="ARBA" id="ARBA00031621"/>
    </source>
</evidence>
<dbReference type="FunFam" id="1.10.10.10:FF:000214">
    <property type="entry name" value="Methylated-DNA--protein-cysteine methyltransferase"/>
    <property type="match status" value="1"/>
</dbReference>
<evidence type="ECO:0000256" key="16">
    <source>
        <dbReference type="ARBA" id="ARBA00023242"/>
    </source>
</evidence>
<evidence type="ECO:0000256" key="3">
    <source>
        <dbReference type="ARBA" id="ARBA00003317"/>
    </source>
</evidence>
<dbReference type="InterPro" id="IPR014048">
    <property type="entry name" value="MethylDNA_cys_MeTrfase_DNA-bd"/>
</dbReference>
<dbReference type="GO" id="GO:0003908">
    <property type="term" value="F:methylated-DNA-[protein]-cysteine S-methyltransferase activity"/>
    <property type="evidence" value="ECO:0007669"/>
    <property type="project" value="UniProtKB-EC"/>
</dbReference>
<dbReference type="InterPro" id="IPR036217">
    <property type="entry name" value="MethylDNA_cys_MeTrfase_DNAb"/>
</dbReference>
<evidence type="ECO:0000256" key="13">
    <source>
        <dbReference type="ARBA" id="ARBA00022833"/>
    </source>
</evidence>
<dbReference type="AlphaFoldDB" id="A0A8D0PEI5"/>